<sequence>MLSKLEARLRNTDKSTWTTIYWGNLFYNMSLTYRDLGFREEEEKFALLSLQADRKGLETSHRFLTFSAGQYVQSLERSVLPGDTSNAVATFLKDERCRLELNVLHERYWEVFLKNSAMRISILIFCCATISSAITAFDNIVGLYRENKIDPWQLWSKEMSDAYYDEDLRLGLRKAIKVHSSVTKIFGTYSKWFQPQQEFLQNNLMTILLETLLHGIDSEGEKQNLRMLTALSNDPLQTSYVALRNKYVTIWHGAWSEIERISLAYDINCYIQPEHLCFVGIESKELELTVLMSVTLSGSVPAVDLVMSKQPSVHVENSSGDTALFYAARGHHFDIFITLLKGYDCDQPRPKMVFGQTSLLHLISRKTWQSHAEAKDRQQRAAIELLDRCTEADLEMKDEDGKTPLDIARADKVVGLVRIFEDFIAKRKRF</sequence>
<dbReference type="RefSeq" id="XP_024735463.1">
    <property type="nucleotide sequence ID" value="XM_024880354.1"/>
</dbReference>
<evidence type="ECO:0000313" key="2">
    <source>
        <dbReference type="Proteomes" id="UP000235371"/>
    </source>
</evidence>
<accession>A0A2J6T6C1</accession>
<dbReference type="AlphaFoldDB" id="A0A2J6T6C1"/>
<dbReference type="GeneID" id="36588431"/>
<protein>
    <submittedName>
        <fullName evidence="1">Uncharacterized protein</fullName>
    </submittedName>
</protein>
<organism evidence="1 2">
    <name type="scientific">Hyaloscypha bicolor E</name>
    <dbReference type="NCBI Taxonomy" id="1095630"/>
    <lineage>
        <taxon>Eukaryota</taxon>
        <taxon>Fungi</taxon>
        <taxon>Dikarya</taxon>
        <taxon>Ascomycota</taxon>
        <taxon>Pezizomycotina</taxon>
        <taxon>Leotiomycetes</taxon>
        <taxon>Helotiales</taxon>
        <taxon>Hyaloscyphaceae</taxon>
        <taxon>Hyaloscypha</taxon>
        <taxon>Hyaloscypha bicolor</taxon>
    </lineage>
</organism>
<dbReference type="InParanoid" id="A0A2J6T6C1"/>
<proteinExistence type="predicted"/>
<dbReference type="InterPro" id="IPR036770">
    <property type="entry name" value="Ankyrin_rpt-contain_sf"/>
</dbReference>
<name>A0A2J6T6C1_9HELO</name>
<gene>
    <name evidence="1" type="ORF">K444DRAFT_613461</name>
</gene>
<dbReference type="Gene3D" id="1.25.40.20">
    <property type="entry name" value="Ankyrin repeat-containing domain"/>
    <property type="match status" value="1"/>
</dbReference>
<keyword evidence="2" id="KW-1185">Reference proteome</keyword>
<reference evidence="1 2" key="1">
    <citation type="submission" date="2016-04" db="EMBL/GenBank/DDBJ databases">
        <title>A degradative enzymes factory behind the ericoid mycorrhizal symbiosis.</title>
        <authorList>
            <consortium name="DOE Joint Genome Institute"/>
            <person name="Martino E."/>
            <person name="Morin E."/>
            <person name="Grelet G."/>
            <person name="Kuo A."/>
            <person name="Kohler A."/>
            <person name="Daghino S."/>
            <person name="Barry K."/>
            <person name="Choi C."/>
            <person name="Cichocki N."/>
            <person name="Clum A."/>
            <person name="Copeland A."/>
            <person name="Hainaut M."/>
            <person name="Haridas S."/>
            <person name="Labutti K."/>
            <person name="Lindquist E."/>
            <person name="Lipzen A."/>
            <person name="Khouja H.-R."/>
            <person name="Murat C."/>
            <person name="Ohm R."/>
            <person name="Olson A."/>
            <person name="Spatafora J."/>
            <person name="Veneault-Fourrey C."/>
            <person name="Henrissat B."/>
            <person name="Grigoriev I."/>
            <person name="Martin F."/>
            <person name="Perotto S."/>
        </authorList>
    </citation>
    <scope>NUCLEOTIDE SEQUENCE [LARGE SCALE GENOMIC DNA]</scope>
    <source>
        <strain evidence="1 2">E</strain>
    </source>
</reference>
<dbReference type="SUPFAM" id="SSF48403">
    <property type="entry name" value="Ankyrin repeat"/>
    <property type="match status" value="1"/>
</dbReference>
<dbReference type="EMBL" id="KZ613817">
    <property type="protein sequence ID" value="PMD58559.1"/>
    <property type="molecule type" value="Genomic_DNA"/>
</dbReference>
<dbReference type="Pfam" id="PF12796">
    <property type="entry name" value="Ank_2"/>
    <property type="match status" value="1"/>
</dbReference>
<dbReference type="InterPro" id="IPR002110">
    <property type="entry name" value="Ankyrin_rpt"/>
</dbReference>
<dbReference type="Proteomes" id="UP000235371">
    <property type="component" value="Unassembled WGS sequence"/>
</dbReference>
<evidence type="ECO:0000313" key="1">
    <source>
        <dbReference type="EMBL" id="PMD58559.1"/>
    </source>
</evidence>